<dbReference type="AlphaFoldDB" id="A0ABD5VZI5"/>
<keyword evidence="1" id="KW-1133">Transmembrane helix</keyword>
<feature type="transmembrane region" description="Helical" evidence="1">
    <location>
        <begin position="47"/>
        <end position="70"/>
    </location>
</feature>
<evidence type="ECO:0000313" key="3">
    <source>
        <dbReference type="Proteomes" id="UP001596445"/>
    </source>
</evidence>
<reference evidence="2 3" key="1">
    <citation type="journal article" date="2019" name="Int. J. Syst. Evol. Microbiol.">
        <title>The Global Catalogue of Microorganisms (GCM) 10K type strain sequencing project: providing services to taxonomists for standard genome sequencing and annotation.</title>
        <authorList>
            <consortium name="The Broad Institute Genomics Platform"/>
            <consortium name="The Broad Institute Genome Sequencing Center for Infectious Disease"/>
            <person name="Wu L."/>
            <person name="Ma J."/>
        </authorList>
    </citation>
    <scope>NUCLEOTIDE SEQUENCE [LARGE SCALE GENOMIC DNA]</scope>
    <source>
        <strain evidence="2 3">JCM 30072</strain>
    </source>
</reference>
<comment type="caution">
    <text evidence="2">The sequence shown here is derived from an EMBL/GenBank/DDBJ whole genome shotgun (WGS) entry which is preliminary data.</text>
</comment>
<organism evidence="2 3">
    <name type="scientific">Halovenus salina</name>
    <dbReference type="NCBI Taxonomy" id="1510225"/>
    <lineage>
        <taxon>Archaea</taxon>
        <taxon>Methanobacteriati</taxon>
        <taxon>Methanobacteriota</taxon>
        <taxon>Stenosarchaea group</taxon>
        <taxon>Halobacteria</taxon>
        <taxon>Halobacteriales</taxon>
        <taxon>Haloarculaceae</taxon>
        <taxon>Halovenus</taxon>
    </lineage>
</organism>
<keyword evidence="1" id="KW-0812">Transmembrane</keyword>
<dbReference type="Pfam" id="PF24369">
    <property type="entry name" value="DUF7525"/>
    <property type="match status" value="1"/>
</dbReference>
<protein>
    <recommendedName>
        <fullName evidence="4">Transporter</fullName>
    </recommendedName>
</protein>
<dbReference type="GeneID" id="76629141"/>
<evidence type="ECO:0000256" key="1">
    <source>
        <dbReference type="SAM" id="Phobius"/>
    </source>
</evidence>
<gene>
    <name evidence="2" type="ORF">ACFQQG_02810</name>
</gene>
<keyword evidence="3" id="KW-1185">Reference proteome</keyword>
<dbReference type="EMBL" id="JBHSZI010000001">
    <property type="protein sequence ID" value="MFC7057303.1"/>
    <property type="molecule type" value="Genomic_DNA"/>
</dbReference>
<dbReference type="RefSeq" id="WP_267163039.1">
    <property type="nucleotide sequence ID" value="NZ_CP112972.1"/>
</dbReference>
<sequence>MAESTHGSDMATGLGLLLGLIAVIASVATAGTAYVSFLGDHSDTMQLISGLALTVALIGGCLAVVAIHIYE</sequence>
<dbReference type="InterPro" id="IPR055947">
    <property type="entry name" value="DUF7525"/>
</dbReference>
<dbReference type="Proteomes" id="UP001596445">
    <property type="component" value="Unassembled WGS sequence"/>
</dbReference>
<keyword evidence="1" id="KW-0472">Membrane</keyword>
<evidence type="ECO:0000313" key="2">
    <source>
        <dbReference type="EMBL" id="MFC7057303.1"/>
    </source>
</evidence>
<evidence type="ECO:0008006" key="4">
    <source>
        <dbReference type="Google" id="ProtNLM"/>
    </source>
</evidence>
<name>A0ABD5VZI5_9EURY</name>
<proteinExistence type="predicted"/>
<accession>A0ABD5VZI5</accession>
<feature type="transmembrane region" description="Helical" evidence="1">
    <location>
        <begin position="12"/>
        <end position="35"/>
    </location>
</feature>